<protein>
    <submittedName>
        <fullName evidence="2">Uncharacterized protein</fullName>
    </submittedName>
</protein>
<keyword evidence="1" id="KW-1133">Transmembrane helix</keyword>
<reference evidence="2" key="1">
    <citation type="journal article" date="2020" name="Stud. Mycol.">
        <title>101 Dothideomycetes genomes: a test case for predicting lifestyles and emergence of pathogens.</title>
        <authorList>
            <person name="Haridas S."/>
            <person name="Albert R."/>
            <person name="Binder M."/>
            <person name="Bloem J."/>
            <person name="Labutti K."/>
            <person name="Salamov A."/>
            <person name="Andreopoulos B."/>
            <person name="Baker S."/>
            <person name="Barry K."/>
            <person name="Bills G."/>
            <person name="Bluhm B."/>
            <person name="Cannon C."/>
            <person name="Castanera R."/>
            <person name="Culley D."/>
            <person name="Daum C."/>
            <person name="Ezra D."/>
            <person name="Gonzalez J."/>
            <person name="Henrissat B."/>
            <person name="Kuo A."/>
            <person name="Liang C."/>
            <person name="Lipzen A."/>
            <person name="Lutzoni F."/>
            <person name="Magnuson J."/>
            <person name="Mondo S."/>
            <person name="Nolan M."/>
            <person name="Ohm R."/>
            <person name="Pangilinan J."/>
            <person name="Park H.-J."/>
            <person name="Ramirez L."/>
            <person name="Alfaro M."/>
            <person name="Sun H."/>
            <person name="Tritt A."/>
            <person name="Yoshinaga Y."/>
            <person name="Zwiers L.-H."/>
            <person name="Turgeon B."/>
            <person name="Goodwin S."/>
            <person name="Spatafora J."/>
            <person name="Crous P."/>
            <person name="Grigoriev I."/>
        </authorList>
    </citation>
    <scope>NUCLEOTIDE SEQUENCE</scope>
    <source>
        <strain evidence="2">CBS 279.74</strain>
    </source>
</reference>
<accession>A0A6G1KJZ7</accession>
<feature type="transmembrane region" description="Helical" evidence="1">
    <location>
        <begin position="12"/>
        <end position="28"/>
    </location>
</feature>
<name>A0A6G1KJZ7_9PLEO</name>
<keyword evidence="1" id="KW-0472">Membrane</keyword>
<sequence>MEKSGKRRNHTCCASVMMLMLVLVLMLVRDSHPSAGVVVVVVVVHRTAPYRTACSFQVQCGAASASYLNGINTILHFIVGDGWVVHLPIRAKTSILSCPVLSLSLSCPSSWTKIDSML</sequence>
<keyword evidence="1" id="KW-0812">Transmembrane</keyword>
<proteinExistence type="predicted"/>
<evidence type="ECO:0000313" key="2">
    <source>
        <dbReference type="EMBL" id="KAF2713226.1"/>
    </source>
</evidence>
<dbReference type="EMBL" id="MU005765">
    <property type="protein sequence ID" value="KAF2713226.1"/>
    <property type="molecule type" value="Genomic_DNA"/>
</dbReference>
<evidence type="ECO:0000256" key="1">
    <source>
        <dbReference type="SAM" id="Phobius"/>
    </source>
</evidence>
<dbReference type="Proteomes" id="UP000799428">
    <property type="component" value="Unassembled WGS sequence"/>
</dbReference>
<gene>
    <name evidence="2" type="ORF">K504DRAFT_133754</name>
</gene>
<dbReference type="AlphaFoldDB" id="A0A6G1KJZ7"/>
<evidence type="ECO:0000313" key="3">
    <source>
        <dbReference type="Proteomes" id="UP000799428"/>
    </source>
</evidence>
<organism evidence="2 3">
    <name type="scientific">Pleomassaria siparia CBS 279.74</name>
    <dbReference type="NCBI Taxonomy" id="1314801"/>
    <lineage>
        <taxon>Eukaryota</taxon>
        <taxon>Fungi</taxon>
        <taxon>Dikarya</taxon>
        <taxon>Ascomycota</taxon>
        <taxon>Pezizomycotina</taxon>
        <taxon>Dothideomycetes</taxon>
        <taxon>Pleosporomycetidae</taxon>
        <taxon>Pleosporales</taxon>
        <taxon>Pleomassariaceae</taxon>
        <taxon>Pleomassaria</taxon>
    </lineage>
</organism>
<keyword evidence="3" id="KW-1185">Reference proteome</keyword>